<comment type="subcellular location">
    <subcellularLocation>
        <location evidence="1">Cell outer membrane</location>
    </subcellularLocation>
</comment>
<dbReference type="InterPro" id="IPR050330">
    <property type="entry name" value="Bact_OuterMem_StrucFunc"/>
</dbReference>
<dbReference type="PANTHER" id="PTHR30329:SF21">
    <property type="entry name" value="LIPOPROTEIN YIAD-RELATED"/>
    <property type="match status" value="1"/>
</dbReference>
<evidence type="ECO:0000256" key="1">
    <source>
        <dbReference type="ARBA" id="ARBA00004442"/>
    </source>
</evidence>
<dbReference type="AlphaFoldDB" id="A0A6L9E8V5"/>
<dbReference type="EMBL" id="WXYO01000002">
    <property type="protein sequence ID" value="NAS11074.1"/>
    <property type="molecule type" value="Genomic_DNA"/>
</dbReference>
<keyword evidence="2 4" id="KW-0472">Membrane</keyword>
<dbReference type="Proteomes" id="UP000475249">
    <property type="component" value="Unassembled WGS sequence"/>
</dbReference>
<evidence type="ECO:0000259" key="5">
    <source>
        <dbReference type="PROSITE" id="PS51123"/>
    </source>
</evidence>
<keyword evidence="7" id="KW-1185">Reference proteome</keyword>
<gene>
    <name evidence="6" type="ORF">GTQ38_03615</name>
</gene>
<name>A0A6L9E8V5_9FLAO</name>
<protein>
    <submittedName>
        <fullName evidence="6">OmpA family protein</fullName>
    </submittedName>
</protein>
<dbReference type="GO" id="GO:0009279">
    <property type="term" value="C:cell outer membrane"/>
    <property type="evidence" value="ECO:0007669"/>
    <property type="project" value="UniProtKB-SubCell"/>
</dbReference>
<evidence type="ECO:0000256" key="3">
    <source>
        <dbReference type="ARBA" id="ARBA00023237"/>
    </source>
</evidence>
<dbReference type="InterPro" id="IPR006664">
    <property type="entry name" value="OMP_bac"/>
</dbReference>
<evidence type="ECO:0000256" key="4">
    <source>
        <dbReference type="PROSITE-ProRule" id="PRU00473"/>
    </source>
</evidence>
<organism evidence="6 7">
    <name type="scientific">Poritiphilus flavus</name>
    <dbReference type="NCBI Taxonomy" id="2697053"/>
    <lineage>
        <taxon>Bacteria</taxon>
        <taxon>Pseudomonadati</taxon>
        <taxon>Bacteroidota</taxon>
        <taxon>Flavobacteriia</taxon>
        <taxon>Flavobacteriales</taxon>
        <taxon>Flavobacteriaceae</taxon>
        <taxon>Poritiphilus</taxon>
    </lineage>
</organism>
<dbReference type="PANTHER" id="PTHR30329">
    <property type="entry name" value="STATOR ELEMENT OF FLAGELLAR MOTOR COMPLEX"/>
    <property type="match status" value="1"/>
</dbReference>
<evidence type="ECO:0000313" key="6">
    <source>
        <dbReference type="EMBL" id="NAS11074.1"/>
    </source>
</evidence>
<accession>A0A6L9E8V5</accession>
<dbReference type="PRINTS" id="PR01021">
    <property type="entry name" value="OMPADOMAIN"/>
</dbReference>
<dbReference type="InterPro" id="IPR036737">
    <property type="entry name" value="OmpA-like_sf"/>
</dbReference>
<sequence>MLWVSDGSAQNLVKNPSFEEYEKCPSSLGNFASDVAHWSTPTHGSTDYFNSCSKAMGTPKNFNGEQPSDFGKGYAGLYLYAPDDYREYIQVALTETLKKGVSYELSFYVSLAERSDYAVKDFGVLFSRDELVVDIKKTLSRMHLYRQQGNAYNSMEIGYTNFYRDTKDWILVNTRFEAKGTENYMTIGNFQRNNRTRKFKTKRDARKGAYYYIDMVELRQIRRNQNDAETAIAELPTQTPDYELDKSMVFENVLFSFDKYELKSEAKEELSRIYEYLRTDTSLMIYIEGHTDTKGGKSYNQRLSENRCLAVADFMKSLGLEADRLRWKGLGGSRPIADNATEEGRRQNRRVEFVISKAPIR</sequence>
<reference evidence="6 7" key="1">
    <citation type="submission" date="2020-01" db="EMBL/GenBank/DDBJ databases">
        <title>Bacteria diversity of Porities sp.</title>
        <authorList>
            <person name="Wang G."/>
        </authorList>
    </citation>
    <scope>NUCLEOTIDE SEQUENCE [LARGE SCALE GENOMIC DNA]</scope>
    <source>
        <strain evidence="6 7">R33</strain>
    </source>
</reference>
<dbReference type="CDD" id="cd07185">
    <property type="entry name" value="OmpA_C-like"/>
    <property type="match status" value="1"/>
</dbReference>
<dbReference type="Gene3D" id="3.30.1330.60">
    <property type="entry name" value="OmpA-like domain"/>
    <property type="match status" value="1"/>
</dbReference>
<evidence type="ECO:0000256" key="2">
    <source>
        <dbReference type="ARBA" id="ARBA00023136"/>
    </source>
</evidence>
<feature type="domain" description="OmpA-like" evidence="5">
    <location>
        <begin position="242"/>
        <end position="359"/>
    </location>
</feature>
<keyword evidence="3" id="KW-0998">Cell outer membrane</keyword>
<proteinExistence type="predicted"/>
<dbReference type="SUPFAM" id="SSF103088">
    <property type="entry name" value="OmpA-like"/>
    <property type="match status" value="1"/>
</dbReference>
<dbReference type="Pfam" id="PF00691">
    <property type="entry name" value="OmpA"/>
    <property type="match status" value="1"/>
</dbReference>
<dbReference type="PROSITE" id="PS51123">
    <property type="entry name" value="OMPA_2"/>
    <property type="match status" value="1"/>
</dbReference>
<comment type="caution">
    <text evidence="6">The sequence shown here is derived from an EMBL/GenBank/DDBJ whole genome shotgun (WGS) entry which is preliminary data.</text>
</comment>
<evidence type="ECO:0000313" key="7">
    <source>
        <dbReference type="Proteomes" id="UP000475249"/>
    </source>
</evidence>
<dbReference type="InterPro" id="IPR006665">
    <property type="entry name" value="OmpA-like"/>
</dbReference>
<dbReference type="Gene3D" id="2.60.120.260">
    <property type="entry name" value="Galactose-binding domain-like"/>
    <property type="match status" value="1"/>
</dbReference>